<evidence type="ECO:0000313" key="1">
    <source>
        <dbReference type="EMBL" id="GFS90050.1"/>
    </source>
</evidence>
<evidence type="ECO:0000313" key="2">
    <source>
        <dbReference type="Proteomes" id="UP000887013"/>
    </source>
</evidence>
<protein>
    <submittedName>
        <fullName evidence="1">Uncharacterized protein</fullName>
    </submittedName>
</protein>
<reference evidence="1" key="1">
    <citation type="submission" date="2020-08" db="EMBL/GenBank/DDBJ databases">
        <title>Multicomponent nature underlies the extraordinary mechanical properties of spider dragline silk.</title>
        <authorList>
            <person name="Kono N."/>
            <person name="Nakamura H."/>
            <person name="Mori M."/>
            <person name="Yoshida Y."/>
            <person name="Ohtoshi R."/>
            <person name="Malay A.D."/>
            <person name="Moran D.A.P."/>
            <person name="Tomita M."/>
            <person name="Numata K."/>
            <person name="Arakawa K."/>
        </authorList>
    </citation>
    <scope>NUCLEOTIDE SEQUENCE</scope>
</reference>
<name>A0A8X6TAQ6_NEPPI</name>
<dbReference type="EMBL" id="BMAW01004634">
    <property type="protein sequence ID" value="GFS90050.1"/>
    <property type="molecule type" value="Genomic_DNA"/>
</dbReference>
<organism evidence="1 2">
    <name type="scientific">Nephila pilipes</name>
    <name type="common">Giant wood spider</name>
    <name type="synonym">Nephila maculata</name>
    <dbReference type="NCBI Taxonomy" id="299642"/>
    <lineage>
        <taxon>Eukaryota</taxon>
        <taxon>Metazoa</taxon>
        <taxon>Ecdysozoa</taxon>
        <taxon>Arthropoda</taxon>
        <taxon>Chelicerata</taxon>
        <taxon>Arachnida</taxon>
        <taxon>Araneae</taxon>
        <taxon>Araneomorphae</taxon>
        <taxon>Entelegynae</taxon>
        <taxon>Araneoidea</taxon>
        <taxon>Nephilidae</taxon>
        <taxon>Nephila</taxon>
    </lineage>
</organism>
<keyword evidence="2" id="KW-1185">Reference proteome</keyword>
<accession>A0A8X6TAQ6</accession>
<dbReference type="Proteomes" id="UP000887013">
    <property type="component" value="Unassembled WGS sequence"/>
</dbReference>
<proteinExistence type="predicted"/>
<sequence length="101" mass="11519">MCVSKNITIRKWLLDIQKQVFTLTQLGEVIPGVIPLLPKAHGQNVFLPPRNEIATRKEEKRTLVNTAARDAKKRIIIYSSKLLPDYICVQLQIVKIGRRNG</sequence>
<dbReference type="AlphaFoldDB" id="A0A8X6TAQ6"/>
<comment type="caution">
    <text evidence="1">The sequence shown here is derived from an EMBL/GenBank/DDBJ whole genome shotgun (WGS) entry which is preliminary data.</text>
</comment>
<gene>
    <name evidence="1" type="ORF">NPIL_319301</name>
</gene>